<dbReference type="RefSeq" id="WP_092078862.1">
    <property type="nucleotide sequence ID" value="NZ_FNAQ01000010.1"/>
</dbReference>
<evidence type="ECO:0000256" key="3">
    <source>
        <dbReference type="ARBA" id="ARBA00023239"/>
    </source>
</evidence>
<evidence type="ECO:0000313" key="6">
    <source>
        <dbReference type="Proteomes" id="UP000243205"/>
    </source>
</evidence>
<dbReference type="HAMAP" id="MF_00996">
    <property type="entry name" value="MqnD"/>
    <property type="match status" value="1"/>
</dbReference>
<gene>
    <name evidence="4" type="primary">mqnD</name>
    <name evidence="5" type="ORF">SAMN05661003_11058</name>
</gene>
<dbReference type="InterPro" id="IPR030869">
    <property type="entry name" value="MqnD"/>
</dbReference>
<dbReference type="Gene3D" id="3.40.190.10">
    <property type="entry name" value="Periplasmic binding protein-like II"/>
    <property type="match status" value="2"/>
</dbReference>
<dbReference type="PANTHER" id="PTHR37167:SF1">
    <property type="entry name" value="1,4-DIHYDROXY-6-NAPHTOATE SYNTHASE"/>
    <property type="match status" value="1"/>
</dbReference>
<evidence type="ECO:0000256" key="2">
    <source>
        <dbReference type="ARBA" id="ARBA00022428"/>
    </source>
</evidence>
<comment type="function">
    <text evidence="4">Catalyzes the conversion of cyclic dehypoxanthine futalosine (cyclic DHFL) into 1,4-dihydroxy-6-naphthoate, a step in the biosynthesis of menaquinone (MK, vitamin K2).</text>
</comment>
<dbReference type="OrthoDB" id="9809439at2"/>
<dbReference type="CDD" id="cd13635">
    <property type="entry name" value="PBP2_Ttha1568_Mqnd"/>
    <property type="match status" value="1"/>
</dbReference>
<name>A0A1G7CPN3_9BACT</name>
<reference evidence="6" key="1">
    <citation type="submission" date="2016-10" db="EMBL/GenBank/DDBJ databases">
        <authorList>
            <person name="Varghese N."/>
            <person name="Submissions S."/>
        </authorList>
    </citation>
    <scope>NUCLEOTIDE SEQUENCE [LARGE SCALE GENOMIC DNA]</scope>
    <source>
        <strain evidence="6">DSM 8987</strain>
    </source>
</reference>
<keyword evidence="6" id="KW-1185">Reference proteome</keyword>
<evidence type="ECO:0000313" key="5">
    <source>
        <dbReference type="EMBL" id="SDE41173.1"/>
    </source>
</evidence>
<dbReference type="PANTHER" id="PTHR37167">
    <property type="entry name" value="1,4-DIHYDROXY-6-NAPHTOATE SYNTHASE"/>
    <property type="match status" value="1"/>
</dbReference>
<dbReference type="AlphaFoldDB" id="A0A1G7CPN3"/>
<sequence length="279" mass="30471">MPSVRLGFSPCPNDTFIFHALIHGLVTCPDVEFRVQLEDVETLNRLALQGVLDLTKVSYHALGHLRRDYVLLRSGGALGRGCGPLLVAQPGQTLSSLTGQQILIPGELTTASLLLQLFGAGRYRTRVLPFDHILPALLQNQAAAGVIIHESRFTYADQGLQALADLGQWWEEQTGLPIPLGGILARRNLPTELIHQIETALRASVDFAYSQPQASADYIRQHAQELSEQVTRQHIALYVNAFSRDLGAEGELAVTTLLQRAEQAGLVPSCKLPLFATTP</sequence>
<comment type="catalytic activity">
    <reaction evidence="4">
        <text>cyclic dehypoxanthinylfutalosinate = 1,4-dihydroxy-6-naphthoate + dihydroxyacetone</text>
        <dbReference type="Rhea" id="RHEA:33087"/>
        <dbReference type="ChEBI" id="CHEBI:16016"/>
        <dbReference type="ChEBI" id="CHEBI:64254"/>
        <dbReference type="ChEBI" id="CHEBI:64270"/>
        <dbReference type="EC" id="4.1.99.29"/>
    </reaction>
</comment>
<evidence type="ECO:0000256" key="1">
    <source>
        <dbReference type="ARBA" id="ARBA00004863"/>
    </source>
</evidence>
<dbReference type="STRING" id="57664.SAMN05661003_11058"/>
<comment type="pathway">
    <text evidence="1 4">Quinol/quinone metabolism; menaquinone biosynthesis.</text>
</comment>
<accession>A0A1G7CPN3</accession>
<comment type="similarity">
    <text evidence="4">Belongs to the MqnA/MqnD family. MqnD subfamily.</text>
</comment>
<feature type="binding site" evidence="4">
    <location>
        <begin position="110"/>
        <end position="111"/>
    </location>
    <ligand>
        <name>substrate</name>
    </ligand>
</feature>
<dbReference type="SUPFAM" id="SSF53850">
    <property type="entry name" value="Periplasmic binding protein-like II"/>
    <property type="match status" value="1"/>
</dbReference>
<dbReference type="EC" id="4.1.99.29" evidence="4"/>
<feature type="active site" description="Proton acceptor" evidence="4">
    <location>
        <position position="149"/>
    </location>
</feature>
<dbReference type="Pfam" id="PF02621">
    <property type="entry name" value="VitK2_biosynth"/>
    <property type="match status" value="1"/>
</dbReference>
<dbReference type="GO" id="GO:0016830">
    <property type="term" value="F:carbon-carbon lyase activity"/>
    <property type="evidence" value="ECO:0007669"/>
    <property type="project" value="UniProtKB-UniRule"/>
</dbReference>
<evidence type="ECO:0000256" key="4">
    <source>
        <dbReference type="HAMAP-Rule" id="MF_00996"/>
    </source>
</evidence>
<proteinExistence type="inferred from homology"/>
<keyword evidence="3 4" id="KW-0456">Lyase</keyword>
<dbReference type="EMBL" id="FNAQ01000010">
    <property type="protein sequence ID" value="SDE41173.1"/>
    <property type="molecule type" value="Genomic_DNA"/>
</dbReference>
<organism evidence="5 6">
    <name type="scientific">Desulfuromonas thiophila</name>
    <dbReference type="NCBI Taxonomy" id="57664"/>
    <lineage>
        <taxon>Bacteria</taxon>
        <taxon>Pseudomonadati</taxon>
        <taxon>Thermodesulfobacteriota</taxon>
        <taxon>Desulfuromonadia</taxon>
        <taxon>Desulfuromonadales</taxon>
        <taxon>Desulfuromonadaceae</taxon>
        <taxon>Desulfuromonas</taxon>
    </lineage>
</organism>
<dbReference type="Proteomes" id="UP000243205">
    <property type="component" value="Unassembled WGS sequence"/>
</dbReference>
<protein>
    <recommendedName>
        <fullName evidence="4">1,4-dihydroxy-6-naphtoate synthase</fullName>
        <ecNumber evidence="4">4.1.99.29</ecNumber>
    </recommendedName>
    <alternativeName>
        <fullName evidence="4">Menaquinone biosynthetic enzyme MqnD</fullName>
    </alternativeName>
</protein>
<keyword evidence="2 4" id="KW-0474">Menaquinone biosynthesis</keyword>
<dbReference type="UniPathway" id="UPA00079"/>
<dbReference type="GO" id="GO:0009234">
    <property type="term" value="P:menaquinone biosynthetic process"/>
    <property type="evidence" value="ECO:0007669"/>
    <property type="project" value="UniProtKB-UniRule"/>
</dbReference>
<dbReference type="InterPro" id="IPR003773">
    <property type="entry name" value="Menaquinone_biosynth"/>
</dbReference>
<feature type="binding site" evidence="4">
    <location>
        <begin position="56"/>
        <end position="58"/>
    </location>
    <ligand>
        <name>substrate</name>
    </ligand>
</feature>